<evidence type="ECO:0000259" key="2">
    <source>
        <dbReference type="Pfam" id="PF08327"/>
    </source>
</evidence>
<proteinExistence type="inferred from homology"/>
<dbReference type="AlphaFoldDB" id="A0A4U5JU07"/>
<organism evidence="3 4">
    <name type="scientific">Luteimonas gilva</name>
    <dbReference type="NCBI Taxonomy" id="2572684"/>
    <lineage>
        <taxon>Bacteria</taxon>
        <taxon>Pseudomonadati</taxon>
        <taxon>Pseudomonadota</taxon>
        <taxon>Gammaproteobacteria</taxon>
        <taxon>Lysobacterales</taxon>
        <taxon>Lysobacteraceae</taxon>
        <taxon>Luteimonas</taxon>
    </lineage>
</organism>
<protein>
    <submittedName>
        <fullName evidence="3">SRPBCC domain-containing protein</fullName>
    </submittedName>
</protein>
<dbReference type="Gene3D" id="3.30.530.20">
    <property type="match status" value="1"/>
</dbReference>
<accession>A0A4U5JU07</accession>
<dbReference type="SUPFAM" id="SSF55961">
    <property type="entry name" value="Bet v1-like"/>
    <property type="match status" value="1"/>
</dbReference>
<reference evidence="3 4" key="1">
    <citation type="submission" date="2019-04" db="EMBL/GenBank/DDBJ databases">
        <title>Reference strain of H23.</title>
        <authorList>
            <person name="Luo X."/>
        </authorList>
    </citation>
    <scope>NUCLEOTIDE SEQUENCE [LARGE SCALE GENOMIC DNA]</scope>
    <source>
        <strain evidence="3 4">H23</strain>
    </source>
</reference>
<evidence type="ECO:0000313" key="3">
    <source>
        <dbReference type="EMBL" id="TKR33312.1"/>
    </source>
</evidence>
<dbReference type="RefSeq" id="WP_137265521.1">
    <property type="nucleotide sequence ID" value="NZ_SZUA01000001.1"/>
</dbReference>
<dbReference type="Pfam" id="PF08327">
    <property type="entry name" value="AHSA1"/>
    <property type="match status" value="1"/>
</dbReference>
<comment type="caution">
    <text evidence="3">The sequence shown here is derived from an EMBL/GenBank/DDBJ whole genome shotgun (WGS) entry which is preliminary data.</text>
</comment>
<dbReference type="EMBL" id="SZUA01000001">
    <property type="protein sequence ID" value="TKR33312.1"/>
    <property type="molecule type" value="Genomic_DNA"/>
</dbReference>
<keyword evidence="4" id="KW-1185">Reference proteome</keyword>
<dbReference type="CDD" id="cd07814">
    <property type="entry name" value="SRPBCC_CalC_Aha1-like"/>
    <property type="match status" value="1"/>
</dbReference>
<evidence type="ECO:0000256" key="1">
    <source>
        <dbReference type="ARBA" id="ARBA00006817"/>
    </source>
</evidence>
<name>A0A4U5JU07_9GAMM</name>
<gene>
    <name evidence="3" type="ORF">FCE95_03120</name>
</gene>
<evidence type="ECO:0000313" key="4">
    <source>
        <dbReference type="Proteomes" id="UP000308707"/>
    </source>
</evidence>
<dbReference type="InterPro" id="IPR013538">
    <property type="entry name" value="ASHA1/2-like_C"/>
</dbReference>
<dbReference type="Proteomes" id="UP000308707">
    <property type="component" value="Unassembled WGS sequence"/>
</dbReference>
<sequence length="155" mass="16985">MNTALATDTAEIVVDETFPHSPEVIWKTLTDGELIARWLMRPIGFEAVPGSRFMYQTTPAGEWDGVILCRVLEAVPNERLVYSWKSGHESNVGYGSPLETVVTWTLSAVAGGTRLRLVHSGFVTPRNDSALKTMSEGWKKVVPALGAIAGEQTQR</sequence>
<dbReference type="OrthoDB" id="9800600at2"/>
<feature type="domain" description="Activator of Hsp90 ATPase homologue 1/2-like C-terminal" evidence="2">
    <location>
        <begin position="20"/>
        <end position="147"/>
    </location>
</feature>
<comment type="similarity">
    <text evidence="1">Belongs to the AHA1 family.</text>
</comment>
<dbReference type="InterPro" id="IPR023393">
    <property type="entry name" value="START-like_dom_sf"/>
</dbReference>